<feature type="domain" description="PHD-type" evidence="6">
    <location>
        <begin position="311"/>
        <end position="366"/>
    </location>
</feature>
<evidence type="ECO:0000256" key="4">
    <source>
        <dbReference type="PROSITE-ProRule" id="PRU00146"/>
    </source>
</evidence>
<protein>
    <recommendedName>
        <fullName evidence="6">PHD-type domain-containing protein</fullName>
    </recommendedName>
</protein>
<organism evidence="7 8">
    <name type="scientific">Mucor plumbeus</name>
    <dbReference type="NCBI Taxonomy" id="97098"/>
    <lineage>
        <taxon>Eukaryota</taxon>
        <taxon>Fungi</taxon>
        <taxon>Fungi incertae sedis</taxon>
        <taxon>Mucoromycota</taxon>
        <taxon>Mucoromycotina</taxon>
        <taxon>Mucoromycetes</taxon>
        <taxon>Mucorales</taxon>
        <taxon>Mucorineae</taxon>
        <taxon>Mucoraceae</taxon>
        <taxon>Mucor</taxon>
    </lineage>
</organism>
<feature type="compositionally biased region" description="Basic and acidic residues" evidence="5">
    <location>
        <begin position="393"/>
        <end position="403"/>
    </location>
</feature>
<evidence type="ECO:0000256" key="1">
    <source>
        <dbReference type="ARBA" id="ARBA00022723"/>
    </source>
</evidence>
<reference evidence="7" key="1">
    <citation type="submission" date="2020-12" db="EMBL/GenBank/DDBJ databases">
        <title>Metabolic potential, ecology and presence of endohyphal bacteria is reflected in genomic diversity of Mucoromycotina.</title>
        <authorList>
            <person name="Muszewska A."/>
            <person name="Okrasinska A."/>
            <person name="Steczkiewicz K."/>
            <person name="Drgas O."/>
            <person name="Orlowska M."/>
            <person name="Perlinska-Lenart U."/>
            <person name="Aleksandrzak-Piekarczyk T."/>
            <person name="Szatraj K."/>
            <person name="Zielenkiewicz U."/>
            <person name="Pilsyk S."/>
            <person name="Malc E."/>
            <person name="Mieczkowski P."/>
            <person name="Kruszewska J.S."/>
            <person name="Biernat P."/>
            <person name="Pawlowska J."/>
        </authorList>
    </citation>
    <scope>NUCLEOTIDE SEQUENCE</scope>
    <source>
        <strain evidence="7">CBS 226.32</strain>
    </source>
</reference>
<dbReference type="PROSITE" id="PS50016">
    <property type="entry name" value="ZF_PHD_2"/>
    <property type="match status" value="1"/>
</dbReference>
<dbReference type="SMART" id="SM00249">
    <property type="entry name" value="PHD"/>
    <property type="match status" value="1"/>
</dbReference>
<dbReference type="SUPFAM" id="SSF57903">
    <property type="entry name" value="FYVE/PHD zinc finger"/>
    <property type="match status" value="1"/>
</dbReference>
<evidence type="ECO:0000256" key="5">
    <source>
        <dbReference type="SAM" id="MobiDB-lite"/>
    </source>
</evidence>
<proteinExistence type="predicted"/>
<dbReference type="AlphaFoldDB" id="A0A8H7VAF4"/>
<dbReference type="GO" id="GO:0008270">
    <property type="term" value="F:zinc ion binding"/>
    <property type="evidence" value="ECO:0007669"/>
    <property type="project" value="UniProtKB-KW"/>
</dbReference>
<evidence type="ECO:0000313" key="8">
    <source>
        <dbReference type="Proteomes" id="UP000650833"/>
    </source>
</evidence>
<dbReference type="InterPro" id="IPR001965">
    <property type="entry name" value="Znf_PHD"/>
</dbReference>
<accession>A0A8H7VAF4</accession>
<comment type="caution">
    <text evidence="7">The sequence shown here is derived from an EMBL/GenBank/DDBJ whole genome shotgun (WGS) entry which is preliminary data.</text>
</comment>
<dbReference type="InterPro" id="IPR019787">
    <property type="entry name" value="Znf_PHD-finger"/>
</dbReference>
<keyword evidence="1" id="KW-0479">Metal-binding</keyword>
<feature type="region of interest" description="Disordered" evidence="5">
    <location>
        <begin position="393"/>
        <end position="415"/>
    </location>
</feature>
<evidence type="ECO:0000256" key="2">
    <source>
        <dbReference type="ARBA" id="ARBA00022771"/>
    </source>
</evidence>
<dbReference type="EMBL" id="JAEPRC010000064">
    <property type="protein sequence ID" value="KAG2211507.1"/>
    <property type="molecule type" value="Genomic_DNA"/>
</dbReference>
<dbReference type="Pfam" id="PF00628">
    <property type="entry name" value="PHD"/>
    <property type="match status" value="1"/>
</dbReference>
<keyword evidence="3" id="KW-0862">Zinc</keyword>
<dbReference type="OrthoDB" id="5863171at2759"/>
<dbReference type="Proteomes" id="UP000650833">
    <property type="component" value="Unassembled WGS sequence"/>
</dbReference>
<name>A0A8H7VAF4_9FUNG</name>
<gene>
    <name evidence="7" type="ORF">INT46_008636</name>
</gene>
<dbReference type="InterPro" id="IPR011011">
    <property type="entry name" value="Znf_FYVE_PHD"/>
</dbReference>
<evidence type="ECO:0000313" key="7">
    <source>
        <dbReference type="EMBL" id="KAG2211507.1"/>
    </source>
</evidence>
<evidence type="ECO:0000259" key="6">
    <source>
        <dbReference type="PROSITE" id="PS50016"/>
    </source>
</evidence>
<keyword evidence="2 4" id="KW-0863">Zinc-finger</keyword>
<keyword evidence="8" id="KW-1185">Reference proteome</keyword>
<sequence>MEGLDINTIPSALLGRILLQIPNLPADENLDLINILQTGLQQFGHTDNLDAFLDYCQILSNPKTPWLWKSYTIKENDDWETANNKKPQELVGIRFLLASETARQNVELTRFAKSMLYDPKCIHFFQGRPIPVNDLLQDTLHYFKQEGHVNSLVEALINLRLDKYENDKLVFERQTSELDNTDYHLLGALMVRYDSTASRGSAPRSWCLYLRDYMENEDGSIWRILLEDDENRITSDQALADIRGAVENKSSPSEFSKDYRPVYLFYGNLDISQSRQEGDQDGSHMITLEDYTFDDEYEQNQLLPEDTQEEEELCKYCGIKDIIEDVNDMFFCEFCNQGVHQLCEVPAIEKFEKDLDPWFCRSCCKAQNIPIPTEPPSAELYVLASTDENALKRKREEAEDHTSNDGNGSMAKKVL</sequence>
<dbReference type="InterPro" id="IPR013083">
    <property type="entry name" value="Znf_RING/FYVE/PHD"/>
</dbReference>
<dbReference type="Gene3D" id="3.30.40.10">
    <property type="entry name" value="Zinc/RING finger domain, C3HC4 (zinc finger)"/>
    <property type="match status" value="1"/>
</dbReference>
<evidence type="ECO:0000256" key="3">
    <source>
        <dbReference type="ARBA" id="ARBA00022833"/>
    </source>
</evidence>